<evidence type="ECO:0000256" key="1">
    <source>
        <dbReference type="SAM" id="MobiDB-lite"/>
    </source>
</evidence>
<evidence type="ECO:0000313" key="2">
    <source>
        <dbReference type="EMBL" id="WTR75875.1"/>
    </source>
</evidence>
<organism evidence="2 3">
    <name type="scientific">Streptomyces zaomyceticus</name>
    <dbReference type="NCBI Taxonomy" id="68286"/>
    <lineage>
        <taxon>Bacteria</taxon>
        <taxon>Bacillati</taxon>
        <taxon>Actinomycetota</taxon>
        <taxon>Actinomycetes</taxon>
        <taxon>Kitasatosporales</taxon>
        <taxon>Streptomycetaceae</taxon>
        <taxon>Streptomyces</taxon>
    </lineage>
</organism>
<sequence>MRVDERVDEGGGVERDVDGPGPAGAEADHVVEVGTAHPEAGDGLFGSEPGVGGAQVRQVLAAADLRDLVGVVQRSLRVCAQVGQEAAVDEPPHDERGYVRLLAFSPSRLLAFSPYAVGFRMPSASAIRSAAAPPEIGVSSIAVRTASAAITSTTAPDAEAAFSRNAPTGQLLNGRIHLRHVARGKRMLKILMDQWKANQEQKRAIAAERWEQEKRWREEDRDTTRQKQVAAQERVDAESQKKEEEAARQEETYRLVYREHLRVLKKAATVSYVSLNCHEDTWTFLARRAFGTWSPEWLTSVSQDSEETENTGPQGKAGFIKDPNLVPGRITKHANGMQTVEVSGANLVAILESLWEGAYSRNIYKALTDFDPNRRACGPLHTRFSDWLDNLEPASASAPGHTLVLDERIESTV</sequence>
<proteinExistence type="predicted"/>
<name>A0ABZ1LPA5_9ACTN</name>
<accession>A0ABZ1LPA5</accession>
<dbReference type="RefSeq" id="WP_327166754.1">
    <property type="nucleotide sequence ID" value="NZ_CP108189.1"/>
</dbReference>
<gene>
    <name evidence="2" type="ORF">OG814_42230</name>
</gene>
<feature type="region of interest" description="Disordered" evidence="1">
    <location>
        <begin position="1"/>
        <end position="25"/>
    </location>
</feature>
<feature type="compositionally biased region" description="Basic and acidic residues" evidence="1">
    <location>
        <begin position="214"/>
        <end position="225"/>
    </location>
</feature>
<feature type="compositionally biased region" description="Basic and acidic residues" evidence="1">
    <location>
        <begin position="1"/>
        <end position="18"/>
    </location>
</feature>
<feature type="compositionally biased region" description="Basic and acidic residues" evidence="1">
    <location>
        <begin position="233"/>
        <end position="246"/>
    </location>
</feature>
<evidence type="ECO:0000313" key="3">
    <source>
        <dbReference type="Proteomes" id="UP001622594"/>
    </source>
</evidence>
<protein>
    <submittedName>
        <fullName evidence="2">Uncharacterized protein</fullName>
    </submittedName>
</protein>
<reference evidence="2 3" key="1">
    <citation type="submission" date="2022-10" db="EMBL/GenBank/DDBJ databases">
        <title>The complete genomes of actinobacterial strains from the NBC collection.</title>
        <authorList>
            <person name="Joergensen T.S."/>
            <person name="Alvarez Arevalo M."/>
            <person name="Sterndorff E.B."/>
            <person name="Faurdal D."/>
            <person name="Vuksanovic O."/>
            <person name="Mourched A.-S."/>
            <person name="Charusanti P."/>
            <person name="Shaw S."/>
            <person name="Blin K."/>
            <person name="Weber T."/>
        </authorList>
    </citation>
    <scope>NUCLEOTIDE SEQUENCE [LARGE SCALE GENOMIC DNA]</scope>
    <source>
        <strain evidence="2 3">NBC_00123</strain>
        <plasmid evidence="2 3">unnamed1</plasmid>
    </source>
</reference>
<keyword evidence="3" id="KW-1185">Reference proteome</keyword>
<keyword evidence="2" id="KW-0614">Plasmid</keyword>
<feature type="region of interest" description="Disordered" evidence="1">
    <location>
        <begin position="214"/>
        <end position="246"/>
    </location>
</feature>
<dbReference type="EMBL" id="CP108189">
    <property type="protein sequence ID" value="WTR75875.1"/>
    <property type="molecule type" value="Genomic_DNA"/>
</dbReference>
<geneLocation type="plasmid" evidence="2 3">
    <name>unnamed1</name>
</geneLocation>
<dbReference type="Proteomes" id="UP001622594">
    <property type="component" value="Plasmid unnamed1"/>
</dbReference>